<proteinExistence type="predicted"/>
<gene>
    <name evidence="1" type="ORF">WN51_03409</name>
</gene>
<sequence>MVQFLQKRYHCEVISLWVTFKNPTQQDVTYPLTNYIKRYLKSPIGSHSLPPPTSTAHNSQGRRIPLTLKITHEFNQQ</sequence>
<reference evidence="1 2" key="1">
    <citation type="submission" date="2015-07" db="EMBL/GenBank/DDBJ databases">
        <title>The genome of Melipona quadrifasciata.</title>
        <authorList>
            <person name="Pan H."/>
            <person name="Kapheim K."/>
        </authorList>
    </citation>
    <scope>NUCLEOTIDE SEQUENCE [LARGE SCALE GENOMIC DNA]</scope>
    <source>
        <strain evidence="1">0111107301</strain>
        <tissue evidence="1">Whole body</tissue>
    </source>
</reference>
<evidence type="ECO:0000313" key="2">
    <source>
        <dbReference type="Proteomes" id="UP000053105"/>
    </source>
</evidence>
<accession>A0A0N0BEI1</accession>
<dbReference type="Proteomes" id="UP000053105">
    <property type="component" value="Unassembled WGS sequence"/>
</dbReference>
<name>A0A0N0BEI1_9HYME</name>
<evidence type="ECO:0000313" key="1">
    <source>
        <dbReference type="EMBL" id="KOX71698.1"/>
    </source>
</evidence>
<protein>
    <submittedName>
        <fullName evidence="1">Uncharacterized protein</fullName>
    </submittedName>
</protein>
<keyword evidence="2" id="KW-1185">Reference proteome</keyword>
<dbReference type="AlphaFoldDB" id="A0A0N0BEI1"/>
<organism evidence="1 2">
    <name type="scientific">Melipona quadrifasciata</name>
    <dbReference type="NCBI Taxonomy" id="166423"/>
    <lineage>
        <taxon>Eukaryota</taxon>
        <taxon>Metazoa</taxon>
        <taxon>Ecdysozoa</taxon>
        <taxon>Arthropoda</taxon>
        <taxon>Hexapoda</taxon>
        <taxon>Insecta</taxon>
        <taxon>Pterygota</taxon>
        <taxon>Neoptera</taxon>
        <taxon>Endopterygota</taxon>
        <taxon>Hymenoptera</taxon>
        <taxon>Apocrita</taxon>
        <taxon>Aculeata</taxon>
        <taxon>Apoidea</taxon>
        <taxon>Anthophila</taxon>
        <taxon>Apidae</taxon>
        <taxon>Melipona</taxon>
    </lineage>
</organism>
<dbReference type="EMBL" id="KQ435831">
    <property type="protein sequence ID" value="KOX71698.1"/>
    <property type="molecule type" value="Genomic_DNA"/>
</dbReference>